<dbReference type="AlphaFoldDB" id="A0A9P8TAY7"/>
<dbReference type="GeneID" id="70231979"/>
<proteinExistence type="predicted"/>
<reference evidence="3" key="2">
    <citation type="submission" date="2021-01" db="EMBL/GenBank/DDBJ databases">
        <authorList>
            <person name="Schikora-Tamarit M.A."/>
        </authorList>
    </citation>
    <scope>NUCLEOTIDE SEQUENCE</scope>
    <source>
        <strain evidence="3">CBS6075</strain>
    </source>
</reference>
<keyword evidence="2" id="KW-0812">Transmembrane</keyword>
<name>A0A9P8TAY7_9ASCO</name>
<protein>
    <submittedName>
        <fullName evidence="3">Uncharacterized protein</fullName>
    </submittedName>
</protein>
<evidence type="ECO:0000313" key="3">
    <source>
        <dbReference type="EMBL" id="KAH3671825.1"/>
    </source>
</evidence>
<gene>
    <name evidence="3" type="ORF">OGAPHI_000011</name>
</gene>
<feature type="transmembrane region" description="Helical" evidence="2">
    <location>
        <begin position="53"/>
        <end position="74"/>
    </location>
</feature>
<reference evidence="3" key="1">
    <citation type="journal article" date="2021" name="Open Biol.">
        <title>Shared evolutionary footprints suggest mitochondrial oxidative damage underlies multiple complex I losses in fungi.</title>
        <authorList>
            <person name="Schikora-Tamarit M.A."/>
            <person name="Marcet-Houben M."/>
            <person name="Nosek J."/>
            <person name="Gabaldon T."/>
        </authorList>
    </citation>
    <scope>NUCLEOTIDE SEQUENCE</scope>
    <source>
        <strain evidence="3">CBS6075</strain>
    </source>
</reference>
<evidence type="ECO:0000256" key="2">
    <source>
        <dbReference type="SAM" id="Phobius"/>
    </source>
</evidence>
<evidence type="ECO:0000256" key="1">
    <source>
        <dbReference type="SAM" id="MobiDB-lite"/>
    </source>
</evidence>
<organism evidence="3 4">
    <name type="scientific">Ogataea philodendri</name>
    <dbReference type="NCBI Taxonomy" id="1378263"/>
    <lineage>
        <taxon>Eukaryota</taxon>
        <taxon>Fungi</taxon>
        <taxon>Dikarya</taxon>
        <taxon>Ascomycota</taxon>
        <taxon>Saccharomycotina</taxon>
        <taxon>Pichiomycetes</taxon>
        <taxon>Pichiales</taxon>
        <taxon>Pichiaceae</taxon>
        <taxon>Ogataea</taxon>
    </lineage>
</organism>
<keyword evidence="4" id="KW-1185">Reference proteome</keyword>
<dbReference type="Proteomes" id="UP000769157">
    <property type="component" value="Unassembled WGS sequence"/>
</dbReference>
<evidence type="ECO:0000313" key="4">
    <source>
        <dbReference type="Proteomes" id="UP000769157"/>
    </source>
</evidence>
<feature type="region of interest" description="Disordered" evidence="1">
    <location>
        <begin position="136"/>
        <end position="158"/>
    </location>
</feature>
<keyword evidence="2" id="KW-1133">Transmembrane helix</keyword>
<comment type="caution">
    <text evidence="3">The sequence shown here is derived from an EMBL/GenBank/DDBJ whole genome shotgun (WGS) entry which is preliminary data.</text>
</comment>
<dbReference type="OrthoDB" id="3988607at2759"/>
<keyword evidence="2" id="KW-0472">Membrane</keyword>
<sequence>MLRVIVRRYATSPIQRPSAAYLQQVGRQPEQQNEEQDGAEKAKMQKMLVRRSLRMTFWQMFLIALGGSSVLNIMRTKNEMEELDDFYRLRFKKFEQLIGQLEQGKAGIDDVDQELSVLNDRFEHFGLAKSEFRGVRTGKQKQSAPAQEKPKVEVTSYL</sequence>
<feature type="region of interest" description="Disordered" evidence="1">
    <location>
        <begin position="20"/>
        <end position="41"/>
    </location>
</feature>
<accession>A0A9P8TAY7</accession>
<dbReference type="EMBL" id="JAEUBE010000042">
    <property type="protein sequence ID" value="KAH3671825.1"/>
    <property type="molecule type" value="Genomic_DNA"/>
</dbReference>
<dbReference type="RefSeq" id="XP_046064940.1">
    <property type="nucleotide sequence ID" value="XM_046202043.1"/>
</dbReference>